<sequence>MPKLCIIPCGKKKVWDIKGDIGPVPAKEAYIGTLHRLCENYANHFQLDWVVLSAKHGFLLPDDIVPENYDLTFNHKSDRIVTTEFLQKQIHTKGLDNYQQCIVLTGKKYNRVIHNSFQATSPHVVFPLQGCGGIGRIQQQLKQAVENNQALH</sequence>
<evidence type="ECO:0000313" key="3">
    <source>
        <dbReference type="Proteomes" id="UP000198694"/>
    </source>
</evidence>
<keyword evidence="3" id="KW-1185">Reference proteome</keyword>
<dbReference type="AlphaFoldDB" id="A0A1G8WDZ0"/>
<accession>A0A1G8WDZ0</accession>
<dbReference type="RefSeq" id="WP_093211158.1">
    <property type="nucleotide sequence ID" value="NZ_FNFL01000001.1"/>
</dbReference>
<dbReference type="OrthoDB" id="2364857at2"/>
<evidence type="ECO:0000259" key="1">
    <source>
        <dbReference type="Pfam" id="PF21818"/>
    </source>
</evidence>
<name>A0A1G8WDZ0_9BACI</name>
<feature type="domain" description="DUF6884" evidence="1">
    <location>
        <begin position="6"/>
        <end position="141"/>
    </location>
</feature>
<evidence type="ECO:0000313" key="2">
    <source>
        <dbReference type="EMBL" id="SDJ76492.1"/>
    </source>
</evidence>
<dbReference type="Pfam" id="PF21818">
    <property type="entry name" value="DUF6884"/>
    <property type="match status" value="1"/>
</dbReference>
<protein>
    <recommendedName>
        <fullName evidence="1">DUF6884 domain-containing protein</fullName>
    </recommendedName>
</protein>
<proteinExistence type="predicted"/>
<dbReference type="Proteomes" id="UP000198694">
    <property type="component" value="Unassembled WGS sequence"/>
</dbReference>
<gene>
    <name evidence="2" type="ORF">SAMN05216243_0735</name>
</gene>
<reference evidence="2 3" key="1">
    <citation type="submission" date="2016-10" db="EMBL/GenBank/DDBJ databases">
        <authorList>
            <person name="de Groot N.N."/>
        </authorList>
    </citation>
    <scope>NUCLEOTIDE SEQUENCE [LARGE SCALE GENOMIC DNA]</scope>
    <source>
        <strain evidence="2 3">CGMCC 1.6502</strain>
    </source>
</reference>
<organism evidence="2 3">
    <name type="scientific">Sediminibacillus albus</name>
    <dbReference type="NCBI Taxonomy" id="407036"/>
    <lineage>
        <taxon>Bacteria</taxon>
        <taxon>Bacillati</taxon>
        <taxon>Bacillota</taxon>
        <taxon>Bacilli</taxon>
        <taxon>Bacillales</taxon>
        <taxon>Bacillaceae</taxon>
        <taxon>Sediminibacillus</taxon>
    </lineage>
</organism>
<dbReference type="EMBL" id="FNFL01000001">
    <property type="protein sequence ID" value="SDJ76492.1"/>
    <property type="molecule type" value="Genomic_DNA"/>
</dbReference>
<dbReference type="STRING" id="407036.SAMN05216243_0735"/>
<dbReference type="InterPro" id="IPR049251">
    <property type="entry name" value="DUF6884"/>
</dbReference>